<evidence type="ECO:0000256" key="4">
    <source>
        <dbReference type="RuleBase" id="RU003718"/>
    </source>
</evidence>
<dbReference type="GO" id="GO:0016020">
    <property type="term" value="C:membrane"/>
    <property type="evidence" value="ECO:0007669"/>
    <property type="project" value="UniProtKB-SubCell"/>
</dbReference>
<dbReference type="EMBL" id="VTPC01008576">
    <property type="protein sequence ID" value="KAF2892700.1"/>
    <property type="molecule type" value="Genomic_DNA"/>
</dbReference>
<keyword evidence="5" id="KW-1133">Transmembrane helix</keyword>
<dbReference type="FunFam" id="3.40.50.2000:FF:000050">
    <property type="entry name" value="UDP-glucuronosyltransferase"/>
    <property type="match status" value="1"/>
</dbReference>
<feature type="transmembrane region" description="Helical" evidence="5">
    <location>
        <begin position="472"/>
        <end position="499"/>
    </location>
</feature>
<dbReference type="Pfam" id="PF00201">
    <property type="entry name" value="UDPGT"/>
    <property type="match status" value="1"/>
</dbReference>
<feature type="signal peptide" evidence="5">
    <location>
        <begin position="1"/>
        <end position="21"/>
    </location>
</feature>
<comment type="similarity">
    <text evidence="1 4">Belongs to the UDP-glycosyltransferase family.</text>
</comment>
<evidence type="ECO:0000313" key="6">
    <source>
        <dbReference type="EMBL" id="KAF2892700.1"/>
    </source>
</evidence>
<dbReference type="InterPro" id="IPR050271">
    <property type="entry name" value="UDP-glycosyltransferase"/>
</dbReference>
<proteinExistence type="inferred from homology"/>
<reference evidence="6" key="1">
    <citation type="submission" date="2019-08" db="EMBL/GenBank/DDBJ databases">
        <title>The genome of the North American firefly Photinus pyralis.</title>
        <authorList>
            <consortium name="Photinus pyralis genome working group"/>
            <person name="Fallon T.R."/>
            <person name="Sander Lower S.E."/>
            <person name="Weng J.-K."/>
        </authorList>
    </citation>
    <scope>NUCLEOTIDE SEQUENCE</scope>
    <source>
        <strain evidence="6">TRF0915ILg1</strain>
        <tissue evidence="6">Whole body</tissue>
    </source>
</reference>
<sequence length="518" mass="58869">MILRLVTLLDFVCLLLHTVYGAKILGVFAAPSISHQVVFQPIWKELSLRGHEVTVITPNPLNDKSLVNLTEIDVSFSYRIVTEANLQRSIEEARLYSDVVVAIYNIFINTAQEQLNHPKVQDLIKDKTKHFDLVIAEHFTPAMFAFSALYNCPLIGIISLGATLNGHDVMGNPSHPILNPDFSLPFQGQLGFFDRIYSVLYSIWYRYYYHYNFLPQQDKIAKKYFGENLPYIGDIEKNISILLTNENVLIHPVRPNVPAVVQMGNMHIQKAKPLPKDLQKELDGATHGVVYFSLGSNIKSVNLSEETREKIIGALSEIPYKVLWKWEDQSLPGQPKNVIIRRWFPQQDILGHPNTKVFVTQGGLQSIEESIFKGVPIVGIPFFADQPLNVKKMLDLGIAQAVDINTLTKENLKAAILEVAQNPKYRNKVRELAQLVTDVPMTGLEKAVWWSEYVIRHKGARHLRSPAIDLPIYQYFLLDVIGFLLAVVIVSIIIVYKIVKLSIRFVKSFFKITKQKIS</sequence>
<keyword evidence="5" id="KW-0472">Membrane</keyword>
<protein>
    <recommendedName>
        <fullName evidence="5">UDP-glucuronosyltransferase</fullName>
        <ecNumber evidence="5">2.4.1.17</ecNumber>
    </recommendedName>
</protein>
<dbReference type="GO" id="GO:0015020">
    <property type="term" value="F:glucuronosyltransferase activity"/>
    <property type="evidence" value="ECO:0007669"/>
    <property type="project" value="UniProtKB-EC"/>
</dbReference>
<dbReference type="SUPFAM" id="SSF53756">
    <property type="entry name" value="UDP-Glycosyltransferase/glycogen phosphorylase"/>
    <property type="match status" value="1"/>
</dbReference>
<comment type="caution">
    <text evidence="6">The sequence shown here is derived from an EMBL/GenBank/DDBJ whole genome shotgun (WGS) entry which is preliminary data.</text>
</comment>
<gene>
    <name evidence="6" type="ORF">ILUMI_13472</name>
</gene>
<name>A0A8K0CSB9_IGNLU</name>
<evidence type="ECO:0000256" key="3">
    <source>
        <dbReference type="ARBA" id="ARBA00022679"/>
    </source>
</evidence>
<comment type="subcellular location">
    <subcellularLocation>
        <location evidence="5">Membrane</location>
        <topology evidence="5">Single-pass membrane protein</topology>
    </subcellularLocation>
</comment>
<evidence type="ECO:0000256" key="1">
    <source>
        <dbReference type="ARBA" id="ARBA00009995"/>
    </source>
</evidence>
<evidence type="ECO:0000313" key="7">
    <source>
        <dbReference type="Proteomes" id="UP000801492"/>
    </source>
</evidence>
<accession>A0A8K0CSB9</accession>
<keyword evidence="5" id="KW-0812">Transmembrane</keyword>
<dbReference type="PANTHER" id="PTHR48043:SF159">
    <property type="entry name" value="EG:EG0003.4 PROTEIN-RELATED"/>
    <property type="match status" value="1"/>
</dbReference>
<keyword evidence="5" id="KW-0732">Signal</keyword>
<dbReference type="InterPro" id="IPR035595">
    <property type="entry name" value="UDP_glycos_trans_CS"/>
</dbReference>
<dbReference type="EC" id="2.4.1.17" evidence="5"/>
<organism evidence="6 7">
    <name type="scientific">Ignelater luminosus</name>
    <name type="common">Cucubano</name>
    <name type="synonym">Pyrophorus luminosus</name>
    <dbReference type="NCBI Taxonomy" id="2038154"/>
    <lineage>
        <taxon>Eukaryota</taxon>
        <taxon>Metazoa</taxon>
        <taxon>Ecdysozoa</taxon>
        <taxon>Arthropoda</taxon>
        <taxon>Hexapoda</taxon>
        <taxon>Insecta</taxon>
        <taxon>Pterygota</taxon>
        <taxon>Neoptera</taxon>
        <taxon>Endopterygota</taxon>
        <taxon>Coleoptera</taxon>
        <taxon>Polyphaga</taxon>
        <taxon>Elateriformia</taxon>
        <taxon>Elateroidea</taxon>
        <taxon>Elateridae</taxon>
        <taxon>Agrypninae</taxon>
        <taxon>Pyrophorini</taxon>
        <taxon>Ignelater</taxon>
    </lineage>
</organism>
<evidence type="ECO:0000256" key="2">
    <source>
        <dbReference type="ARBA" id="ARBA00022676"/>
    </source>
</evidence>
<dbReference type="InterPro" id="IPR002213">
    <property type="entry name" value="UDP_glucos_trans"/>
</dbReference>
<dbReference type="OrthoDB" id="5835829at2759"/>
<feature type="chain" id="PRO_5035487687" description="UDP-glucuronosyltransferase" evidence="5">
    <location>
        <begin position="22"/>
        <end position="518"/>
    </location>
</feature>
<dbReference type="Proteomes" id="UP000801492">
    <property type="component" value="Unassembled WGS sequence"/>
</dbReference>
<keyword evidence="2 4" id="KW-0328">Glycosyltransferase</keyword>
<keyword evidence="3 4" id="KW-0808">Transferase</keyword>
<dbReference type="AlphaFoldDB" id="A0A8K0CSB9"/>
<dbReference type="CDD" id="cd03784">
    <property type="entry name" value="GT1_Gtf-like"/>
    <property type="match status" value="1"/>
</dbReference>
<dbReference type="Gene3D" id="3.40.50.2000">
    <property type="entry name" value="Glycogen Phosphorylase B"/>
    <property type="match status" value="2"/>
</dbReference>
<evidence type="ECO:0000256" key="5">
    <source>
        <dbReference type="RuleBase" id="RU362059"/>
    </source>
</evidence>
<dbReference type="PROSITE" id="PS00375">
    <property type="entry name" value="UDPGT"/>
    <property type="match status" value="1"/>
</dbReference>
<comment type="catalytic activity">
    <reaction evidence="5">
        <text>glucuronate acceptor + UDP-alpha-D-glucuronate = acceptor beta-D-glucuronoside + UDP + H(+)</text>
        <dbReference type="Rhea" id="RHEA:21032"/>
        <dbReference type="ChEBI" id="CHEBI:15378"/>
        <dbReference type="ChEBI" id="CHEBI:58052"/>
        <dbReference type="ChEBI" id="CHEBI:58223"/>
        <dbReference type="ChEBI" id="CHEBI:132367"/>
        <dbReference type="ChEBI" id="CHEBI:132368"/>
        <dbReference type="EC" id="2.4.1.17"/>
    </reaction>
</comment>
<dbReference type="PANTHER" id="PTHR48043">
    <property type="entry name" value="EG:EG0003.4 PROTEIN-RELATED"/>
    <property type="match status" value="1"/>
</dbReference>
<keyword evidence="7" id="KW-1185">Reference proteome</keyword>